<feature type="domain" description="Cationic amino acid transporter C-terminal" evidence="8">
    <location>
        <begin position="492"/>
        <end position="539"/>
    </location>
</feature>
<reference evidence="9 10" key="1">
    <citation type="journal article" date="2024" name="Nat. Commun.">
        <title>Phylogenomics reveals the evolutionary origins of lichenization in chlorophyte algae.</title>
        <authorList>
            <person name="Puginier C."/>
            <person name="Libourel C."/>
            <person name="Otte J."/>
            <person name="Skaloud P."/>
            <person name="Haon M."/>
            <person name="Grisel S."/>
            <person name="Petersen M."/>
            <person name="Berrin J.G."/>
            <person name="Delaux P.M."/>
            <person name="Dal Grande F."/>
            <person name="Keller J."/>
        </authorList>
    </citation>
    <scope>NUCLEOTIDE SEQUENCE [LARGE SCALE GENOMIC DNA]</scope>
    <source>
        <strain evidence="9 10">SAG 216-7</strain>
    </source>
</reference>
<evidence type="ECO:0000256" key="2">
    <source>
        <dbReference type="ARBA" id="ARBA00008572"/>
    </source>
</evidence>
<evidence type="ECO:0000256" key="1">
    <source>
        <dbReference type="ARBA" id="ARBA00004141"/>
    </source>
</evidence>
<sequence length="594" mass="62557">MSGGRSLGEFEGSRSYFRSLKTGLLSGYAFKPRSIKEEDRDRIEGGGRNFKRTLTSLQLICLGIGNIVGAGIFVTTGRVAHSQAGPAVIISFAIAAVSALLSALCYAEFATEVPITGGAFSYTTLTFGPLIGWVVGTNLIIPHIVGNAGVLRNFSAYLAELLDVDSKTDLQVHTSGGLDLDFLAFGLSLGLTLLLILGTHETSLFNLVVTIGHVAVILFVIIAGLTQAKSANMRPFAPFGARGIFDGATAAFFAYIGADALANTAEEVVNPKKDLPIGLLGSLGVVTLLYMLMSATIVLMVPYIDISPKAAFAAAFQSTGLPWARYIVAVGALAGILTGPLVGFYAGARIICILGRQRLIPPVFARINPRFGTPIVATAVQGIAVSFITLFTPFEYLSDMTSISSLFGFFVVALALLWRRYYGVAGRAKGANPYLPALLLAWLAASGLGLSVWYQISDYWGGLAGFGTSALAATTCLHAFARQTHRPGPGSFAVPAWPWVPSASLVLNTFLLGSVSSAAWARFGVWLAATLVVYLLYSLPASYAHHTSRLPTVGEESEAPGSDGDAGAGQQLEGRDVDGDSDLLHALTKGSSKR</sequence>
<evidence type="ECO:0000256" key="4">
    <source>
        <dbReference type="ARBA" id="ARBA00022989"/>
    </source>
</evidence>
<evidence type="ECO:0000256" key="7">
    <source>
        <dbReference type="SAM" id="Phobius"/>
    </source>
</evidence>
<feature type="transmembrane region" description="Helical" evidence="7">
    <location>
        <begin position="323"/>
        <end position="351"/>
    </location>
</feature>
<feature type="region of interest" description="Disordered" evidence="6">
    <location>
        <begin position="551"/>
        <end position="594"/>
    </location>
</feature>
<dbReference type="Pfam" id="PF13520">
    <property type="entry name" value="AA_permease_2"/>
    <property type="match status" value="1"/>
</dbReference>
<comment type="caution">
    <text evidence="9">The sequence shown here is derived from an EMBL/GenBank/DDBJ whole genome shotgun (WGS) entry which is preliminary data.</text>
</comment>
<gene>
    <name evidence="9" type="ORF">WJX75_004841</name>
</gene>
<keyword evidence="5 7" id="KW-0472">Membrane</keyword>
<organism evidence="9 10">
    <name type="scientific">Coccomyxa subellipsoidea</name>
    <dbReference type="NCBI Taxonomy" id="248742"/>
    <lineage>
        <taxon>Eukaryota</taxon>
        <taxon>Viridiplantae</taxon>
        <taxon>Chlorophyta</taxon>
        <taxon>core chlorophytes</taxon>
        <taxon>Trebouxiophyceae</taxon>
        <taxon>Trebouxiophyceae incertae sedis</taxon>
        <taxon>Coccomyxaceae</taxon>
        <taxon>Coccomyxa</taxon>
    </lineage>
</organism>
<evidence type="ECO:0000259" key="8">
    <source>
        <dbReference type="Pfam" id="PF13906"/>
    </source>
</evidence>
<feature type="transmembrane region" description="Helical" evidence="7">
    <location>
        <begin position="403"/>
        <end position="422"/>
    </location>
</feature>
<feature type="transmembrane region" description="Helical" evidence="7">
    <location>
        <begin position="277"/>
        <end position="303"/>
    </location>
</feature>
<feature type="transmembrane region" description="Helical" evidence="7">
    <location>
        <begin position="180"/>
        <end position="197"/>
    </location>
</feature>
<evidence type="ECO:0000256" key="6">
    <source>
        <dbReference type="SAM" id="MobiDB-lite"/>
    </source>
</evidence>
<keyword evidence="3 7" id="KW-0812">Transmembrane</keyword>
<evidence type="ECO:0000313" key="9">
    <source>
        <dbReference type="EMBL" id="KAK9918538.1"/>
    </source>
</evidence>
<name>A0ABR2Z2Z1_9CHLO</name>
<feature type="transmembrane region" description="Helical" evidence="7">
    <location>
        <begin position="244"/>
        <end position="265"/>
    </location>
</feature>
<protein>
    <recommendedName>
        <fullName evidence="8">Cationic amino acid transporter C-terminal domain-containing protein</fullName>
    </recommendedName>
</protein>
<feature type="transmembrane region" description="Helical" evidence="7">
    <location>
        <begin position="57"/>
        <end position="75"/>
    </location>
</feature>
<dbReference type="InterPro" id="IPR002293">
    <property type="entry name" value="AA/rel_permease1"/>
</dbReference>
<keyword evidence="10" id="KW-1185">Reference proteome</keyword>
<dbReference type="Proteomes" id="UP001491310">
    <property type="component" value="Unassembled WGS sequence"/>
</dbReference>
<dbReference type="PANTHER" id="PTHR43243">
    <property type="entry name" value="INNER MEMBRANE TRANSPORTER YGJI-RELATED"/>
    <property type="match status" value="1"/>
</dbReference>
<feature type="transmembrane region" description="Helical" evidence="7">
    <location>
        <begin position="204"/>
        <end position="224"/>
    </location>
</feature>
<evidence type="ECO:0000256" key="3">
    <source>
        <dbReference type="ARBA" id="ARBA00022692"/>
    </source>
</evidence>
<comment type="similarity">
    <text evidence="2">Belongs to the amino acid-polyamine-organocation (APC) superfamily. Cationic amino acid transporter (CAT) (TC 2.A.3.3) family.</text>
</comment>
<proteinExistence type="inferred from homology"/>
<feature type="transmembrane region" description="Helical" evidence="7">
    <location>
        <begin position="519"/>
        <end position="539"/>
    </location>
</feature>
<comment type="subcellular location">
    <subcellularLocation>
        <location evidence="1">Membrane</location>
        <topology evidence="1">Multi-pass membrane protein</topology>
    </subcellularLocation>
</comment>
<feature type="transmembrane region" description="Helical" evidence="7">
    <location>
        <begin position="87"/>
        <end position="107"/>
    </location>
</feature>
<feature type="transmembrane region" description="Helical" evidence="7">
    <location>
        <begin position="434"/>
        <end position="454"/>
    </location>
</feature>
<evidence type="ECO:0000313" key="10">
    <source>
        <dbReference type="Proteomes" id="UP001491310"/>
    </source>
</evidence>
<feature type="transmembrane region" description="Helical" evidence="7">
    <location>
        <begin position="119"/>
        <end position="141"/>
    </location>
</feature>
<dbReference type="Gene3D" id="1.20.1740.10">
    <property type="entry name" value="Amino acid/polyamine transporter I"/>
    <property type="match status" value="1"/>
</dbReference>
<feature type="transmembrane region" description="Helical" evidence="7">
    <location>
        <begin position="371"/>
        <end position="391"/>
    </location>
</feature>
<evidence type="ECO:0000256" key="5">
    <source>
        <dbReference type="ARBA" id="ARBA00023136"/>
    </source>
</evidence>
<dbReference type="InterPro" id="IPR029485">
    <property type="entry name" value="CAT_C"/>
</dbReference>
<keyword evidence="4 7" id="KW-1133">Transmembrane helix</keyword>
<dbReference type="PIRSF" id="PIRSF006060">
    <property type="entry name" value="AA_transporter"/>
    <property type="match status" value="1"/>
</dbReference>
<dbReference type="EMBL" id="JALJOT010000001">
    <property type="protein sequence ID" value="KAK9918538.1"/>
    <property type="molecule type" value="Genomic_DNA"/>
</dbReference>
<dbReference type="PANTHER" id="PTHR43243:SF41">
    <property type="entry name" value="CATIONIC AMINO ACID TRANSPORTER 7, CHLOROPLASTIC"/>
    <property type="match status" value="1"/>
</dbReference>
<dbReference type="Pfam" id="PF13906">
    <property type="entry name" value="AA_permease_C"/>
    <property type="match status" value="1"/>
</dbReference>
<accession>A0ABR2Z2Z1</accession>